<gene>
    <name evidence="1" type="ORF">FHQ07_09415</name>
</gene>
<dbReference type="EMBL" id="CP040871">
    <property type="protein sequence ID" value="QDA57510.1"/>
    <property type="molecule type" value="Genomic_DNA"/>
</dbReference>
<dbReference type="AlphaFoldDB" id="A0A5B7ZR00"/>
<reference evidence="1 2" key="1">
    <citation type="submission" date="2019-06" db="EMBL/GenBank/DDBJ databases">
        <title>Thermomonas aquatica sp. nov., isolated from an industrial wastewater treatment plant.</title>
        <authorList>
            <person name="Jeon J.H."/>
            <person name="Park D.-S."/>
        </authorList>
    </citation>
    <scope>NUCLEOTIDE SEQUENCE [LARGE SCALE GENOMIC DNA]</scope>
    <source>
        <strain evidence="1 2">SY21</strain>
    </source>
</reference>
<proteinExistence type="predicted"/>
<name>A0A5B7ZR00_9GAMM</name>
<dbReference type="NCBIfam" id="TIGR04509">
    <property type="entry name" value="mod_pep_NH_fam"/>
    <property type="match status" value="1"/>
</dbReference>
<dbReference type="InterPro" id="IPR030976">
    <property type="entry name" value="Mod_pep_NH_fam"/>
</dbReference>
<dbReference type="KEGG" id="thes:FHQ07_09415"/>
<keyword evidence="2" id="KW-1185">Reference proteome</keyword>
<evidence type="ECO:0000313" key="2">
    <source>
        <dbReference type="Proteomes" id="UP000308149"/>
    </source>
</evidence>
<accession>A0A5B7ZR00</accession>
<sequence length="147" mass="15705">MPVPPASRSSNWKFAISRGSSHTTAQRLINMCRTTAMSRYGGIVRVPINRGNTMAQDQEAPAGLPPRIAKLLLDKLESDETFRSLFAKAPADALRLLGHADAAPCVALKPGTTLASPAQIKAQRSKIEALMVGIQGYDCALSAQEGF</sequence>
<protein>
    <submittedName>
        <fullName evidence="1">Putative modified peptide</fullName>
    </submittedName>
</protein>
<organism evidence="1 2">
    <name type="scientific">Thermomonas aquatica</name>
    <dbReference type="NCBI Taxonomy" id="2202149"/>
    <lineage>
        <taxon>Bacteria</taxon>
        <taxon>Pseudomonadati</taxon>
        <taxon>Pseudomonadota</taxon>
        <taxon>Gammaproteobacteria</taxon>
        <taxon>Lysobacterales</taxon>
        <taxon>Lysobacteraceae</taxon>
        <taxon>Thermomonas</taxon>
    </lineage>
</organism>
<dbReference type="Proteomes" id="UP000308149">
    <property type="component" value="Chromosome"/>
</dbReference>
<evidence type="ECO:0000313" key="1">
    <source>
        <dbReference type="EMBL" id="QDA57510.1"/>
    </source>
</evidence>
<dbReference type="OrthoDB" id="6008593at2"/>